<dbReference type="PANTHER" id="PTHR43272">
    <property type="entry name" value="LONG-CHAIN-FATTY-ACID--COA LIGASE"/>
    <property type="match status" value="1"/>
</dbReference>
<keyword evidence="7" id="KW-0443">Lipid metabolism</keyword>
<dbReference type="Proteomes" id="UP000318582">
    <property type="component" value="Unassembled WGS sequence"/>
</dbReference>
<keyword evidence="5 7" id="KW-0067">ATP-binding</keyword>
<keyword evidence="4 7" id="KW-0276">Fatty acid metabolism</keyword>
<dbReference type="AlphaFoldDB" id="A0A507E6Z4"/>
<dbReference type="STRING" id="109895.A0A507E6Z4"/>
<dbReference type="GO" id="GO:0005524">
    <property type="term" value="F:ATP binding"/>
    <property type="evidence" value="ECO:0007669"/>
    <property type="project" value="UniProtKB-KW"/>
</dbReference>
<evidence type="ECO:0000313" key="9">
    <source>
        <dbReference type="EMBL" id="TPX59839.1"/>
    </source>
</evidence>
<dbReference type="EC" id="6.2.1.3" evidence="6 7"/>
<dbReference type="InterPro" id="IPR020845">
    <property type="entry name" value="AMP-binding_CS"/>
</dbReference>
<accession>A0A507E6Z4</accession>
<dbReference type="CDD" id="cd05927">
    <property type="entry name" value="LC-FACS_euk"/>
    <property type="match status" value="1"/>
</dbReference>
<evidence type="ECO:0000256" key="3">
    <source>
        <dbReference type="ARBA" id="ARBA00022741"/>
    </source>
</evidence>
<organism evidence="9 10">
    <name type="scientific">Powellomyces hirtus</name>
    <dbReference type="NCBI Taxonomy" id="109895"/>
    <lineage>
        <taxon>Eukaryota</taxon>
        <taxon>Fungi</taxon>
        <taxon>Fungi incertae sedis</taxon>
        <taxon>Chytridiomycota</taxon>
        <taxon>Chytridiomycota incertae sedis</taxon>
        <taxon>Chytridiomycetes</taxon>
        <taxon>Spizellomycetales</taxon>
        <taxon>Powellomycetaceae</taxon>
        <taxon>Powellomyces</taxon>
    </lineage>
</organism>
<evidence type="ECO:0000259" key="8">
    <source>
        <dbReference type="Pfam" id="PF00501"/>
    </source>
</evidence>
<comment type="caution">
    <text evidence="9">The sequence shown here is derived from an EMBL/GenBank/DDBJ whole genome shotgun (WGS) entry which is preliminary data.</text>
</comment>
<dbReference type="Gene3D" id="3.40.50.12780">
    <property type="entry name" value="N-terminal domain of ligase-like"/>
    <property type="match status" value="1"/>
</dbReference>
<evidence type="ECO:0000256" key="1">
    <source>
        <dbReference type="ARBA" id="ARBA00006432"/>
    </source>
</evidence>
<dbReference type="GO" id="GO:0004467">
    <property type="term" value="F:long-chain fatty acid-CoA ligase activity"/>
    <property type="evidence" value="ECO:0007669"/>
    <property type="project" value="UniProtKB-EC"/>
</dbReference>
<protein>
    <recommendedName>
        <fullName evidence="6 7">Long-chain-fatty-acid--CoA ligase</fullName>
        <ecNumber evidence="6 7">6.2.1.3</ecNumber>
    </recommendedName>
</protein>
<comment type="catalytic activity">
    <reaction evidence="7">
        <text>a long-chain fatty acid + ATP + CoA = a long-chain fatty acyl-CoA + AMP + diphosphate</text>
        <dbReference type="Rhea" id="RHEA:15421"/>
        <dbReference type="ChEBI" id="CHEBI:30616"/>
        <dbReference type="ChEBI" id="CHEBI:33019"/>
        <dbReference type="ChEBI" id="CHEBI:57287"/>
        <dbReference type="ChEBI" id="CHEBI:57560"/>
        <dbReference type="ChEBI" id="CHEBI:83139"/>
        <dbReference type="ChEBI" id="CHEBI:456215"/>
        <dbReference type="EC" id="6.2.1.3"/>
    </reaction>
</comment>
<dbReference type="InterPro" id="IPR042099">
    <property type="entry name" value="ANL_N_sf"/>
</dbReference>
<dbReference type="SUPFAM" id="SSF56801">
    <property type="entry name" value="Acetyl-CoA synthetase-like"/>
    <property type="match status" value="1"/>
</dbReference>
<keyword evidence="2 7" id="KW-0436">Ligase</keyword>
<sequence>MTILGKNKSFLDGVKQYDVDDLKKFKKQAVELPGTRPEDGSETGIFRSALSPEELVKDYPTVKTIYDLLENTIKHHPKGNCLGHREVIGRDKNGALRWSDYKWQNYKTVGERRLNLGAGLQYIFEDVLGGAVDEKYNLGIYSINRPEWLIADWAADAYSNATVALYDTLGPETSEFILNHAEVPIVVTSADKVPILLKLAPQIPNLKAIVVMKDMLADSTSGPATIAVFKEWALEKGISVYGFEEVEELGKANPRPVRPPKPEDVWCICYTSGTTGMPKGAILTHMNALAVQRGVQPLMTLDSDSVQCSYLPLAHVFEKAAVNGTLAAGGAIGSFRGDVALLMEDFAVLKPTLFPSVPRLLNRIYDKINQGATGGGAVKAGLFRMAVNSKLDGLKNGKITHPIYDPLVFNKVKAVLGGRMEFLLSGSAPLGKDILLFLRAAMGFQISEGYGCTETMAGAAISWPGDYTVGHCGPVIACSELKLVSVPEMNYFAKDNKGEIWLRGPNIFQGYLKDEKKTKEALTDDGWYMTGDIGSVDSRGRLGIIDRKKNIFKLAQGEYCAPEKIENTYIRSNFVAQMYVHGDSLQSELVGVVVPDPEYSIQWAKEHGLLPPKTPAGTPLAPNQPPSPAMIELCKNPKFRKAIQKDLNRLGKEDKLRGFEFVRAIHLETAVWGVDNGMMTPTFKLKRNEAAEKYRDELTALYAELAAEKEATPEIKAKL</sequence>
<keyword evidence="10" id="KW-1185">Reference proteome</keyword>
<dbReference type="EMBL" id="QEAQ01000021">
    <property type="protein sequence ID" value="TPX59839.1"/>
    <property type="molecule type" value="Genomic_DNA"/>
</dbReference>
<dbReference type="InterPro" id="IPR045311">
    <property type="entry name" value="LC-FACS_euk"/>
</dbReference>
<reference evidence="9 10" key="1">
    <citation type="journal article" date="2019" name="Sci. Rep.">
        <title>Comparative genomics of chytrid fungi reveal insights into the obligate biotrophic and pathogenic lifestyle of Synchytrium endobioticum.</title>
        <authorList>
            <person name="van de Vossenberg B.T.L.H."/>
            <person name="Warris S."/>
            <person name="Nguyen H.D.T."/>
            <person name="van Gent-Pelzer M.P.E."/>
            <person name="Joly D.L."/>
            <person name="van de Geest H.C."/>
            <person name="Bonants P.J.M."/>
            <person name="Smith D.S."/>
            <person name="Levesque C.A."/>
            <person name="van der Lee T.A.J."/>
        </authorList>
    </citation>
    <scope>NUCLEOTIDE SEQUENCE [LARGE SCALE GENOMIC DNA]</scope>
    <source>
        <strain evidence="9 10">CBS 809.83</strain>
    </source>
</reference>
<dbReference type="GO" id="GO:0005783">
    <property type="term" value="C:endoplasmic reticulum"/>
    <property type="evidence" value="ECO:0007669"/>
    <property type="project" value="TreeGrafter"/>
</dbReference>
<evidence type="ECO:0000256" key="4">
    <source>
        <dbReference type="ARBA" id="ARBA00022832"/>
    </source>
</evidence>
<gene>
    <name evidence="9" type="ORF">PhCBS80983_g02251</name>
</gene>
<evidence type="ECO:0000256" key="6">
    <source>
        <dbReference type="ARBA" id="ARBA00026121"/>
    </source>
</evidence>
<comment type="function">
    <text evidence="7">Catalyzes the conversion of long-chain fatty acids to their active form acyl-CoAs for both synthesis of cellular lipids, and degradation via beta-oxidation.</text>
</comment>
<dbReference type="Pfam" id="PF00501">
    <property type="entry name" value="AMP-binding"/>
    <property type="match status" value="1"/>
</dbReference>
<evidence type="ECO:0000256" key="2">
    <source>
        <dbReference type="ARBA" id="ARBA00022598"/>
    </source>
</evidence>
<evidence type="ECO:0000313" key="10">
    <source>
        <dbReference type="Proteomes" id="UP000318582"/>
    </source>
</evidence>
<proteinExistence type="inferred from homology"/>
<feature type="domain" description="AMP-dependent synthetase/ligase" evidence="8">
    <location>
        <begin position="95"/>
        <end position="512"/>
    </location>
</feature>
<evidence type="ECO:0000256" key="5">
    <source>
        <dbReference type="ARBA" id="ARBA00022840"/>
    </source>
</evidence>
<dbReference type="GO" id="GO:0016020">
    <property type="term" value="C:membrane"/>
    <property type="evidence" value="ECO:0007669"/>
    <property type="project" value="TreeGrafter"/>
</dbReference>
<keyword evidence="3 7" id="KW-0547">Nucleotide-binding</keyword>
<dbReference type="PROSITE" id="PS00455">
    <property type="entry name" value="AMP_BINDING"/>
    <property type="match status" value="1"/>
</dbReference>
<dbReference type="PANTHER" id="PTHR43272:SF33">
    <property type="entry name" value="AMP-BINDING DOMAIN-CONTAINING PROTEIN-RELATED"/>
    <property type="match status" value="1"/>
</dbReference>
<comment type="similarity">
    <text evidence="1 7">Belongs to the ATP-dependent AMP-binding enzyme family.</text>
</comment>
<name>A0A507E6Z4_9FUNG</name>
<evidence type="ECO:0000256" key="7">
    <source>
        <dbReference type="RuleBase" id="RU369030"/>
    </source>
</evidence>
<dbReference type="InterPro" id="IPR000873">
    <property type="entry name" value="AMP-dep_synth/lig_dom"/>
</dbReference>